<keyword evidence="7" id="KW-1185">Reference proteome</keyword>
<dbReference type="InterPro" id="IPR017850">
    <property type="entry name" value="Alkaline_phosphatase_core_sf"/>
</dbReference>
<dbReference type="PANTHER" id="PTHR42693:SF53">
    <property type="entry name" value="ENDO-4-O-SULFATASE"/>
    <property type="match status" value="1"/>
</dbReference>
<sequence>MILLSLNLILSFLLMGTDLPDGESSGMARVTKDRQPPNVILIITDDQGYGDLGFHQNPFIKTPVIDQLASESINFRNFYVSPVCAPTRASLMTGRYSIRTGVFDTYSGGAIMASEETTIAEVFRDAGYTTGLFGKWHLGDNYPSRPQDQGFTTTVWHQAGGIGQVGDIFNYYKKDSSYFDPVLWKNGKKYQSKGYCSDVFTDETIQFIQENREKPFFAYLSFNAPHTPLQLPQSYYDMYRQEEINPDYFRERDQYTHDMLDRDVEAARKVYGMVTNIDDNLGRLIAVLKKEKLYKNTIIVFMTDNGPQQHRYTGGFRGRKSSVREGGIHAPFYIKPVASMSAKKEIKTAAAHLDVLPTLASLCSIKLDNSLKLDGKNLAPYLTKKSGDAPSSPLFFEWQRSYPEKYRNMAVIKNGYKLVANTGMDSPLDQFELYHLAEDPYEANNLAGQHPEIATDLRKEIDGWYEDIMKSPHINRLPRIIIGSAHENPVLLNRNDARGMQLIWNQPDIHVSWDVSVASAGHYKVSCFFTEEIDKSGDLIFRIGNKNFTLENKKKGTRKLVFDSIYLDEGDFTIDGWYLYHQRPFITPFYIELEKLGT</sequence>
<evidence type="ECO:0000256" key="4">
    <source>
        <dbReference type="ARBA" id="ARBA00022837"/>
    </source>
</evidence>
<dbReference type="RefSeq" id="WP_346761384.1">
    <property type="nucleotide sequence ID" value="NZ_JAUJEB010000007.1"/>
</dbReference>
<keyword evidence="4" id="KW-0106">Calcium</keyword>
<dbReference type="Gene3D" id="3.30.1120.10">
    <property type="match status" value="1"/>
</dbReference>
<keyword evidence="2" id="KW-0479">Metal-binding</keyword>
<dbReference type="Pfam" id="PF00884">
    <property type="entry name" value="Sulfatase"/>
    <property type="match status" value="1"/>
</dbReference>
<dbReference type="InterPro" id="IPR024607">
    <property type="entry name" value="Sulfatase_CS"/>
</dbReference>
<evidence type="ECO:0000256" key="1">
    <source>
        <dbReference type="ARBA" id="ARBA00008779"/>
    </source>
</evidence>
<comment type="similarity">
    <text evidence="1">Belongs to the sulfatase family.</text>
</comment>
<keyword evidence="3" id="KW-0378">Hydrolase</keyword>
<evidence type="ECO:0000256" key="2">
    <source>
        <dbReference type="ARBA" id="ARBA00022723"/>
    </source>
</evidence>
<dbReference type="EMBL" id="JAUJEB010000007">
    <property type="protein sequence ID" value="MDN5216050.1"/>
    <property type="molecule type" value="Genomic_DNA"/>
</dbReference>
<dbReference type="PROSITE" id="PS00523">
    <property type="entry name" value="SULFATASE_1"/>
    <property type="match status" value="1"/>
</dbReference>
<name>A0ABT8LH43_9BACT</name>
<accession>A0ABT8LH43</accession>
<proteinExistence type="inferred from homology"/>
<dbReference type="SUPFAM" id="SSF53649">
    <property type="entry name" value="Alkaline phosphatase-like"/>
    <property type="match status" value="1"/>
</dbReference>
<dbReference type="Proteomes" id="UP001172083">
    <property type="component" value="Unassembled WGS sequence"/>
</dbReference>
<comment type="caution">
    <text evidence="6">The sequence shown here is derived from an EMBL/GenBank/DDBJ whole genome shotgun (WGS) entry which is preliminary data.</text>
</comment>
<evidence type="ECO:0000256" key="3">
    <source>
        <dbReference type="ARBA" id="ARBA00022801"/>
    </source>
</evidence>
<evidence type="ECO:0000313" key="6">
    <source>
        <dbReference type="EMBL" id="MDN5216050.1"/>
    </source>
</evidence>
<dbReference type="Gene3D" id="3.40.720.10">
    <property type="entry name" value="Alkaline Phosphatase, subunit A"/>
    <property type="match status" value="1"/>
</dbReference>
<reference evidence="6" key="1">
    <citation type="submission" date="2023-06" db="EMBL/GenBank/DDBJ databases">
        <title>Genomic of Agaribacillus aureum.</title>
        <authorList>
            <person name="Wang G."/>
        </authorList>
    </citation>
    <scope>NUCLEOTIDE SEQUENCE</scope>
    <source>
        <strain evidence="6">BMA12</strain>
    </source>
</reference>
<protein>
    <submittedName>
        <fullName evidence="6">Arylsulfatase</fullName>
    </submittedName>
</protein>
<feature type="domain" description="Sulfatase N-terminal" evidence="5">
    <location>
        <begin position="37"/>
        <end position="362"/>
    </location>
</feature>
<evidence type="ECO:0000313" key="7">
    <source>
        <dbReference type="Proteomes" id="UP001172083"/>
    </source>
</evidence>
<dbReference type="InterPro" id="IPR000917">
    <property type="entry name" value="Sulfatase_N"/>
</dbReference>
<organism evidence="6 7">
    <name type="scientific">Agaribacillus aureus</name>
    <dbReference type="NCBI Taxonomy" id="3051825"/>
    <lineage>
        <taxon>Bacteria</taxon>
        <taxon>Pseudomonadati</taxon>
        <taxon>Bacteroidota</taxon>
        <taxon>Cytophagia</taxon>
        <taxon>Cytophagales</taxon>
        <taxon>Splendidivirgaceae</taxon>
        <taxon>Agaribacillus</taxon>
    </lineage>
</organism>
<gene>
    <name evidence="6" type="ORF">QQ020_28485</name>
</gene>
<dbReference type="InterPro" id="IPR050738">
    <property type="entry name" value="Sulfatase"/>
</dbReference>
<evidence type="ECO:0000259" key="5">
    <source>
        <dbReference type="Pfam" id="PF00884"/>
    </source>
</evidence>
<dbReference type="PANTHER" id="PTHR42693">
    <property type="entry name" value="ARYLSULFATASE FAMILY MEMBER"/>
    <property type="match status" value="1"/>
</dbReference>
<dbReference type="CDD" id="cd16146">
    <property type="entry name" value="ARS_like"/>
    <property type="match status" value="1"/>
</dbReference>